<feature type="region of interest" description="Disordered" evidence="1">
    <location>
        <begin position="610"/>
        <end position="629"/>
    </location>
</feature>
<dbReference type="AlphaFoldDB" id="A0A166TBU0"/>
<evidence type="ECO:0000313" key="2">
    <source>
        <dbReference type="EMBL" id="KZP30446.1"/>
    </source>
</evidence>
<gene>
    <name evidence="2" type="ORF">FIBSPDRAFT_1038124</name>
</gene>
<feature type="compositionally biased region" description="Polar residues" evidence="1">
    <location>
        <begin position="567"/>
        <end position="582"/>
    </location>
</feature>
<sequence length="697" mass="75314">MSFSRNPVKATYGTKKARNRRHVASTTQISSPLENLTDQEEDLSRSQMARRMLKRTRQAAQITDETQAVDPDPSQEPDRSSKRTKRTVPTSLGVDNDSVTSLNDLRTTVPTDASQFQTPFGDAYIHPSLVTQPLSQEDMSPLPVANRILSRTSSRNLKENATKSRPSSSKGLASPFTSRHNSDHSSPGSKKPRKSLPKSKNITTLGTRRPALTTKSHSFNSTSQNKAISKSQPLQSHEPAFTMNHSAHTSPRLPNPLARNRFPSSHTLAQVSRPDWFVPPKIVNRNTTMDSDEEMSTPPDFGIERSIGSSSFLADSPLSFSTPSRRKLPTLASAVEDDGYSSPSLLYGLGHDTPAFLHDADPFRGQASSFYGTNLNDEDVRMTDAVSRPRKILHISANSIVSTSGDFTLATLPNPAVSRAENRDEIDSLFPSNDDITMQPRPQEPEKAVAPQQKQSLAQKCIPLFSSPAVQRSRSSSFVNALMAMKPAAPVSVPPLATTAEAEIGSEVLLEDIFNGMGLNGSNRSMPSRAHSLDHSASIRLPATAVDKGKGKRPATRARAGTIRASDFQNAQPPPASRSSTAEAGVSRARRTRSGTIVGPNASNAIIAPAAAPSDPRASRPTASAPPLAAVEDVVMEPESDDELLLKSPGWIDADLEYIGLPARKKVRGKRVSAQPRDESPDPLALPALRPGKRWGG</sequence>
<feature type="compositionally biased region" description="Polar residues" evidence="1">
    <location>
        <begin position="213"/>
        <end position="235"/>
    </location>
</feature>
<organism evidence="2 3">
    <name type="scientific">Athelia psychrophila</name>
    <dbReference type="NCBI Taxonomy" id="1759441"/>
    <lineage>
        <taxon>Eukaryota</taxon>
        <taxon>Fungi</taxon>
        <taxon>Dikarya</taxon>
        <taxon>Basidiomycota</taxon>
        <taxon>Agaricomycotina</taxon>
        <taxon>Agaricomycetes</taxon>
        <taxon>Agaricomycetidae</taxon>
        <taxon>Atheliales</taxon>
        <taxon>Atheliaceae</taxon>
        <taxon>Athelia</taxon>
    </lineage>
</organism>
<feature type="region of interest" description="Disordered" evidence="1">
    <location>
        <begin position="542"/>
        <end position="601"/>
    </location>
</feature>
<accession>A0A166TBU0</accession>
<feature type="region of interest" description="Disordered" evidence="1">
    <location>
        <begin position="1"/>
        <end position="103"/>
    </location>
</feature>
<keyword evidence="3" id="KW-1185">Reference proteome</keyword>
<dbReference type="Proteomes" id="UP000076532">
    <property type="component" value="Unassembled WGS sequence"/>
</dbReference>
<feature type="compositionally biased region" description="Polar residues" evidence="1">
    <location>
        <begin position="163"/>
        <end position="179"/>
    </location>
</feature>
<dbReference type="EMBL" id="KV417493">
    <property type="protein sequence ID" value="KZP30446.1"/>
    <property type="molecule type" value="Genomic_DNA"/>
</dbReference>
<feature type="region of interest" description="Disordered" evidence="1">
    <location>
        <begin position="150"/>
        <end position="235"/>
    </location>
</feature>
<dbReference type="OrthoDB" id="3055857at2759"/>
<protein>
    <submittedName>
        <fullName evidence="2">Uncharacterized protein</fullName>
    </submittedName>
</protein>
<feature type="compositionally biased region" description="Polar residues" evidence="1">
    <location>
        <begin position="24"/>
        <end position="36"/>
    </location>
</feature>
<evidence type="ECO:0000313" key="3">
    <source>
        <dbReference type="Proteomes" id="UP000076532"/>
    </source>
</evidence>
<proteinExistence type="predicted"/>
<name>A0A166TBU0_9AGAM</name>
<feature type="region of interest" description="Disordered" evidence="1">
    <location>
        <begin position="420"/>
        <end position="448"/>
    </location>
</feature>
<evidence type="ECO:0000256" key="1">
    <source>
        <dbReference type="SAM" id="MobiDB-lite"/>
    </source>
</evidence>
<reference evidence="2 3" key="1">
    <citation type="journal article" date="2016" name="Mol. Biol. Evol.">
        <title>Comparative Genomics of Early-Diverging Mushroom-Forming Fungi Provides Insights into the Origins of Lignocellulose Decay Capabilities.</title>
        <authorList>
            <person name="Nagy L.G."/>
            <person name="Riley R."/>
            <person name="Tritt A."/>
            <person name="Adam C."/>
            <person name="Daum C."/>
            <person name="Floudas D."/>
            <person name="Sun H."/>
            <person name="Yadav J.S."/>
            <person name="Pangilinan J."/>
            <person name="Larsson K.H."/>
            <person name="Matsuura K."/>
            <person name="Barry K."/>
            <person name="Labutti K."/>
            <person name="Kuo R."/>
            <person name="Ohm R.A."/>
            <person name="Bhattacharya S.S."/>
            <person name="Shirouzu T."/>
            <person name="Yoshinaga Y."/>
            <person name="Martin F.M."/>
            <person name="Grigoriev I.V."/>
            <person name="Hibbett D.S."/>
        </authorList>
    </citation>
    <scope>NUCLEOTIDE SEQUENCE [LARGE SCALE GENOMIC DNA]</scope>
    <source>
        <strain evidence="2 3">CBS 109695</strain>
    </source>
</reference>
<feature type="region of interest" description="Disordered" evidence="1">
    <location>
        <begin position="665"/>
        <end position="697"/>
    </location>
</feature>